<dbReference type="CDD" id="cd00038">
    <property type="entry name" value="CAP_ED"/>
    <property type="match status" value="1"/>
</dbReference>
<dbReference type="InterPro" id="IPR018490">
    <property type="entry name" value="cNMP-bd_dom_sf"/>
</dbReference>
<dbReference type="InterPro" id="IPR014710">
    <property type="entry name" value="RmlC-like_jellyroll"/>
</dbReference>
<keyword evidence="2" id="KW-0238">DNA-binding</keyword>
<dbReference type="PANTHER" id="PTHR24567:SF74">
    <property type="entry name" value="HTH-TYPE TRANSCRIPTIONAL REGULATOR ARCR"/>
    <property type="match status" value="1"/>
</dbReference>
<dbReference type="InterPro" id="IPR036390">
    <property type="entry name" value="WH_DNA-bd_sf"/>
</dbReference>
<accession>A0A5K8A830</accession>
<sequence>MLERVALFSNLEPQQIARLESICLERTVPKNTLVINEGDETDCLYVLLAGKAQALRSDDSGRQFVVNRFAPDDYFGEMSLLDRRTRCATVITKTQCILLILPRKAFFDFADAHPELYRNVIGTLLDKLRKATQQIEELAFLDVYGRLARLLTESQNADGIIEEKLTQQDLADMVGSSRETVCRIYNELVDGGFVVKDKGRMRIKKKLPFNF</sequence>
<dbReference type="PROSITE" id="PS50042">
    <property type="entry name" value="CNMP_BINDING_3"/>
    <property type="match status" value="1"/>
</dbReference>
<dbReference type="SMART" id="SM00100">
    <property type="entry name" value="cNMP"/>
    <property type="match status" value="1"/>
</dbReference>
<dbReference type="InterPro" id="IPR000595">
    <property type="entry name" value="cNMP-bd_dom"/>
</dbReference>
<evidence type="ECO:0000256" key="3">
    <source>
        <dbReference type="ARBA" id="ARBA00023163"/>
    </source>
</evidence>
<dbReference type="PROSITE" id="PS51063">
    <property type="entry name" value="HTH_CRP_2"/>
    <property type="match status" value="1"/>
</dbReference>
<dbReference type="AlphaFoldDB" id="A0A5K8A830"/>
<evidence type="ECO:0000313" key="6">
    <source>
        <dbReference type="EMBL" id="BBO88695.1"/>
    </source>
</evidence>
<proteinExistence type="predicted"/>
<keyword evidence="7" id="KW-1185">Reference proteome</keyword>
<dbReference type="Pfam" id="PF00027">
    <property type="entry name" value="cNMP_binding"/>
    <property type="match status" value="1"/>
</dbReference>
<dbReference type="InterPro" id="IPR050397">
    <property type="entry name" value="Env_Response_Regulators"/>
</dbReference>
<dbReference type="SMART" id="SM00419">
    <property type="entry name" value="HTH_CRP"/>
    <property type="match status" value="1"/>
</dbReference>
<dbReference type="Gene3D" id="2.60.120.10">
    <property type="entry name" value="Jelly Rolls"/>
    <property type="match status" value="1"/>
</dbReference>
<dbReference type="SUPFAM" id="SSF51206">
    <property type="entry name" value="cAMP-binding domain-like"/>
    <property type="match status" value="1"/>
</dbReference>
<dbReference type="SUPFAM" id="SSF46785">
    <property type="entry name" value="Winged helix' DNA-binding domain"/>
    <property type="match status" value="1"/>
</dbReference>
<evidence type="ECO:0000256" key="2">
    <source>
        <dbReference type="ARBA" id="ARBA00023125"/>
    </source>
</evidence>
<organism evidence="6 7">
    <name type="scientific">Desulfosarcina ovata subsp. ovata</name>
    <dbReference type="NCBI Taxonomy" id="2752305"/>
    <lineage>
        <taxon>Bacteria</taxon>
        <taxon>Pseudomonadati</taxon>
        <taxon>Thermodesulfobacteriota</taxon>
        <taxon>Desulfobacteria</taxon>
        <taxon>Desulfobacterales</taxon>
        <taxon>Desulfosarcinaceae</taxon>
        <taxon>Desulfosarcina</taxon>
    </lineage>
</organism>
<evidence type="ECO:0000259" key="5">
    <source>
        <dbReference type="PROSITE" id="PS51063"/>
    </source>
</evidence>
<feature type="domain" description="Cyclic nucleotide-binding" evidence="4">
    <location>
        <begin position="7"/>
        <end position="127"/>
    </location>
</feature>
<reference evidence="6 7" key="1">
    <citation type="submission" date="2019-11" db="EMBL/GenBank/DDBJ databases">
        <title>Comparative genomics of hydrocarbon-degrading Desulfosarcina strains.</title>
        <authorList>
            <person name="Watanabe M."/>
            <person name="Kojima H."/>
            <person name="Fukui M."/>
        </authorList>
    </citation>
    <scope>NUCLEOTIDE SEQUENCE [LARGE SCALE GENOMIC DNA]</scope>
    <source>
        <strain evidence="7">oXyS1</strain>
    </source>
</reference>
<dbReference type="GO" id="GO:0003700">
    <property type="term" value="F:DNA-binding transcription factor activity"/>
    <property type="evidence" value="ECO:0007669"/>
    <property type="project" value="TreeGrafter"/>
</dbReference>
<protein>
    <submittedName>
        <fullName evidence="6">Crp/Fnr family transcriptional regulator</fullName>
    </submittedName>
</protein>
<dbReference type="RefSeq" id="WP_155309974.1">
    <property type="nucleotide sequence ID" value="NZ_AP021879.1"/>
</dbReference>
<evidence type="ECO:0000313" key="7">
    <source>
        <dbReference type="Proteomes" id="UP000422108"/>
    </source>
</evidence>
<dbReference type="PRINTS" id="PR00103">
    <property type="entry name" value="CAMPKINASE"/>
</dbReference>
<evidence type="ECO:0000256" key="1">
    <source>
        <dbReference type="ARBA" id="ARBA00023015"/>
    </source>
</evidence>
<keyword evidence="3" id="KW-0804">Transcription</keyword>
<dbReference type="Proteomes" id="UP000422108">
    <property type="component" value="Chromosome"/>
</dbReference>
<dbReference type="InterPro" id="IPR036388">
    <property type="entry name" value="WH-like_DNA-bd_sf"/>
</dbReference>
<keyword evidence="1" id="KW-0805">Transcription regulation</keyword>
<dbReference type="InterPro" id="IPR012318">
    <property type="entry name" value="HTH_CRP"/>
</dbReference>
<feature type="domain" description="HTH crp-type" evidence="5">
    <location>
        <begin position="141"/>
        <end position="207"/>
    </location>
</feature>
<dbReference type="GO" id="GO:0003677">
    <property type="term" value="F:DNA binding"/>
    <property type="evidence" value="ECO:0007669"/>
    <property type="project" value="UniProtKB-KW"/>
</dbReference>
<evidence type="ECO:0000259" key="4">
    <source>
        <dbReference type="PROSITE" id="PS50042"/>
    </source>
</evidence>
<dbReference type="GO" id="GO:0005829">
    <property type="term" value="C:cytosol"/>
    <property type="evidence" value="ECO:0007669"/>
    <property type="project" value="TreeGrafter"/>
</dbReference>
<name>A0A5K8A830_9BACT</name>
<dbReference type="Pfam" id="PF13545">
    <property type="entry name" value="HTH_Crp_2"/>
    <property type="match status" value="1"/>
</dbReference>
<dbReference type="Gene3D" id="1.10.10.10">
    <property type="entry name" value="Winged helix-like DNA-binding domain superfamily/Winged helix DNA-binding domain"/>
    <property type="match status" value="1"/>
</dbReference>
<dbReference type="PANTHER" id="PTHR24567">
    <property type="entry name" value="CRP FAMILY TRANSCRIPTIONAL REGULATORY PROTEIN"/>
    <property type="match status" value="1"/>
</dbReference>
<dbReference type="EMBL" id="AP021879">
    <property type="protein sequence ID" value="BBO88695.1"/>
    <property type="molecule type" value="Genomic_DNA"/>
</dbReference>
<gene>
    <name evidence="6" type="ORF">DSCOOX_18750</name>
</gene>